<comment type="subunit">
    <text evidence="4">Homodimer. Polymerizes to form a dynamic ring structure in a strictly GTP-dependent manner. Interacts directly with several other division proteins.</text>
</comment>
<keyword evidence="4 6" id="KW-0131">Cell cycle</keyword>
<dbReference type="InterPro" id="IPR000158">
    <property type="entry name" value="Cell_div_FtsZ"/>
</dbReference>
<dbReference type="InterPro" id="IPR037103">
    <property type="entry name" value="Tubulin/FtsZ-like_C"/>
</dbReference>
<dbReference type="GO" id="GO:0005737">
    <property type="term" value="C:cytoplasm"/>
    <property type="evidence" value="ECO:0007669"/>
    <property type="project" value="UniProtKB-SubCell"/>
</dbReference>
<dbReference type="FunFam" id="3.40.50.1440:FF:000001">
    <property type="entry name" value="Cell division protein FtsZ"/>
    <property type="match status" value="1"/>
</dbReference>
<keyword evidence="3 4" id="KW-0342">GTP-binding</keyword>
<dbReference type="GO" id="GO:0005525">
    <property type="term" value="F:GTP binding"/>
    <property type="evidence" value="ECO:0007669"/>
    <property type="project" value="UniProtKB-UniRule"/>
</dbReference>
<dbReference type="InterPro" id="IPR045061">
    <property type="entry name" value="FtsZ/CetZ"/>
</dbReference>
<feature type="binding site" evidence="4">
    <location>
        <position position="188"/>
    </location>
    <ligand>
        <name>GTP</name>
        <dbReference type="ChEBI" id="CHEBI:37565"/>
    </ligand>
</feature>
<sequence>MALVKPDVGRFAKIKVLGIGGGGGNAINTMVLGKLIVGVDFVAINTDAQALLANQAPQKLQIGENLTRGLGVGGDPDLGAQAAEESREKINDLLTETDMVFITTGMGGGTGTGASPVIAQLAKEQGALTIAVVTKPFIFEGTKRMVAAEDGIEKLKDKVDALIVIPNQKLLDSIDRKITLIDAFKTVDSVLAQGVQGISDIITLPGLINRDFADIKSIMKDAGTAFMGIGIGVGENRAQAAARNAIASPLLEVSINGARGILFTITGGPDLTMAEVEEASKVITEHAEADANIIFGATIDQKMVDQIKVSVIATGFDESKLNMQRMIQRPMLKTFMETPSQKIEEPPPPEISPEEMGEQYEVPAFLRLGRQH</sequence>
<dbReference type="PROSITE" id="PS01135">
    <property type="entry name" value="FTSZ_2"/>
    <property type="match status" value="1"/>
</dbReference>
<gene>
    <name evidence="4" type="primary">ftsZ</name>
    <name evidence="10" type="ORF">COS54_01360</name>
</gene>
<dbReference type="PANTHER" id="PTHR30314">
    <property type="entry name" value="CELL DIVISION PROTEIN FTSZ-RELATED"/>
    <property type="match status" value="1"/>
</dbReference>
<dbReference type="InterPro" id="IPR036525">
    <property type="entry name" value="Tubulin/FtsZ_GTPase_sf"/>
</dbReference>
<comment type="subcellular location">
    <subcellularLocation>
        <location evidence="4">Cytoplasm</location>
    </subcellularLocation>
    <text evidence="4">Assembles at midcell at the inner surface of the cytoplasmic membrane.</text>
</comment>
<evidence type="ECO:0000313" key="11">
    <source>
        <dbReference type="Proteomes" id="UP000229631"/>
    </source>
</evidence>
<feature type="domain" description="Tubulin/FtsZ GTPase" evidence="8">
    <location>
        <begin position="13"/>
        <end position="206"/>
    </location>
</feature>
<dbReference type="PROSITE" id="PS01134">
    <property type="entry name" value="FTSZ_1"/>
    <property type="match status" value="1"/>
</dbReference>
<keyword evidence="2 4" id="KW-0547">Nucleotide-binding</keyword>
<evidence type="ECO:0000256" key="6">
    <source>
        <dbReference type="RuleBase" id="RU000631"/>
    </source>
</evidence>
<evidence type="ECO:0000259" key="8">
    <source>
        <dbReference type="SMART" id="SM00864"/>
    </source>
</evidence>
<evidence type="ECO:0000259" key="9">
    <source>
        <dbReference type="SMART" id="SM00865"/>
    </source>
</evidence>
<feature type="binding site" evidence="4">
    <location>
        <begin position="21"/>
        <end position="25"/>
    </location>
    <ligand>
        <name>GTP</name>
        <dbReference type="ChEBI" id="CHEBI:37565"/>
    </ligand>
</feature>
<dbReference type="InterPro" id="IPR018316">
    <property type="entry name" value="Tubulin/FtsZ_2-layer-sand-dom"/>
</dbReference>
<dbReference type="Pfam" id="PF00091">
    <property type="entry name" value="Tubulin"/>
    <property type="match status" value="1"/>
</dbReference>
<feature type="binding site" evidence="4">
    <location>
        <position position="140"/>
    </location>
    <ligand>
        <name>GTP</name>
        <dbReference type="ChEBI" id="CHEBI:37565"/>
    </ligand>
</feature>
<dbReference type="GO" id="GO:0000917">
    <property type="term" value="P:division septum assembly"/>
    <property type="evidence" value="ECO:0007669"/>
    <property type="project" value="UniProtKB-KW"/>
</dbReference>
<feature type="binding site" evidence="4">
    <location>
        <begin position="109"/>
        <end position="111"/>
    </location>
    <ligand>
        <name>GTP</name>
        <dbReference type="ChEBI" id="CHEBI:37565"/>
    </ligand>
</feature>
<dbReference type="SUPFAM" id="SSF52490">
    <property type="entry name" value="Tubulin nucleotide-binding domain-like"/>
    <property type="match status" value="1"/>
</dbReference>
<evidence type="ECO:0000256" key="7">
    <source>
        <dbReference type="SAM" id="MobiDB-lite"/>
    </source>
</evidence>
<keyword evidence="4 6" id="KW-0132">Cell division</keyword>
<dbReference type="NCBIfam" id="TIGR00065">
    <property type="entry name" value="ftsZ"/>
    <property type="match status" value="1"/>
</dbReference>
<proteinExistence type="inferred from homology"/>
<dbReference type="InterPro" id="IPR003008">
    <property type="entry name" value="Tubulin_FtsZ_GTPase"/>
</dbReference>
<dbReference type="EMBL" id="PEVC01000025">
    <property type="protein sequence ID" value="PIV01292.1"/>
    <property type="molecule type" value="Genomic_DNA"/>
</dbReference>
<dbReference type="InterPro" id="IPR020805">
    <property type="entry name" value="Cell_div_FtsZ_CS"/>
</dbReference>
<dbReference type="GO" id="GO:0051258">
    <property type="term" value="P:protein polymerization"/>
    <property type="evidence" value="ECO:0007669"/>
    <property type="project" value="UniProtKB-UniRule"/>
</dbReference>
<dbReference type="GO" id="GO:0043093">
    <property type="term" value="P:FtsZ-dependent cytokinesis"/>
    <property type="evidence" value="ECO:0007669"/>
    <property type="project" value="UniProtKB-UniRule"/>
</dbReference>
<reference evidence="11" key="1">
    <citation type="submission" date="2017-09" db="EMBL/GenBank/DDBJ databases">
        <title>Depth-based differentiation of microbial function through sediment-hosted aquifers and enrichment of novel symbionts in the deep terrestrial subsurface.</title>
        <authorList>
            <person name="Probst A.J."/>
            <person name="Ladd B."/>
            <person name="Jarett J.K."/>
            <person name="Geller-Mcgrath D.E."/>
            <person name="Sieber C.M.K."/>
            <person name="Emerson J.B."/>
            <person name="Anantharaman K."/>
            <person name="Thomas B.C."/>
            <person name="Malmstrom R."/>
            <person name="Stieglmeier M."/>
            <person name="Klingl A."/>
            <person name="Woyke T."/>
            <person name="Ryan C.M."/>
            <person name="Banfield J.F."/>
        </authorList>
    </citation>
    <scope>NUCLEOTIDE SEQUENCE [LARGE SCALE GENOMIC DNA]</scope>
</reference>
<dbReference type="PANTHER" id="PTHR30314:SF3">
    <property type="entry name" value="MITOCHONDRIAL DIVISION PROTEIN FSZA"/>
    <property type="match status" value="1"/>
</dbReference>
<evidence type="ECO:0000256" key="2">
    <source>
        <dbReference type="ARBA" id="ARBA00022741"/>
    </source>
</evidence>
<dbReference type="Gene3D" id="3.30.1330.20">
    <property type="entry name" value="Tubulin/FtsZ, C-terminal domain"/>
    <property type="match status" value="1"/>
</dbReference>
<evidence type="ECO:0000313" key="10">
    <source>
        <dbReference type="EMBL" id="PIV01292.1"/>
    </source>
</evidence>
<organism evidence="10 11">
    <name type="scientific">Candidatus Shapirobacteria bacterium CG03_land_8_20_14_0_80_39_12</name>
    <dbReference type="NCBI Taxonomy" id="1974879"/>
    <lineage>
        <taxon>Bacteria</taxon>
        <taxon>Candidatus Shapironibacteriota</taxon>
    </lineage>
</organism>
<accession>A0A2M7BDV1</accession>
<feature type="region of interest" description="Disordered" evidence="7">
    <location>
        <begin position="339"/>
        <end position="360"/>
    </location>
</feature>
<evidence type="ECO:0000256" key="1">
    <source>
        <dbReference type="ARBA" id="ARBA00009690"/>
    </source>
</evidence>
<dbReference type="InterPro" id="IPR008280">
    <property type="entry name" value="Tub_FtsZ_C"/>
</dbReference>
<dbReference type="GO" id="GO:0032153">
    <property type="term" value="C:cell division site"/>
    <property type="evidence" value="ECO:0007669"/>
    <property type="project" value="UniProtKB-UniRule"/>
</dbReference>
<evidence type="ECO:0000256" key="4">
    <source>
        <dbReference type="HAMAP-Rule" id="MF_00909"/>
    </source>
</evidence>
<dbReference type="CDD" id="cd02201">
    <property type="entry name" value="FtsZ_type1"/>
    <property type="match status" value="1"/>
</dbReference>
<dbReference type="Pfam" id="PF12327">
    <property type="entry name" value="FtsZ_C"/>
    <property type="match status" value="1"/>
</dbReference>
<dbReference type="InterPro" id="IPR024757">
    <property type="entry name" value="FtsZ_C"/>
</dbReference>
<keyword evidence="4" id="KW-0963">Cytoplasm</keyword>
<feature type="binding site" evidence="4">
    <location>
        <position position="144"/>
    </location>
    <ligand>
        <name>GTP</name>
        <dbReference type="ChEBI" id="CHEBI:37565"/>
    </ligand>
</feature>
<comment type="function">
    <text evidence="4 6">Essential cell division protein that forms a contractile ring structure (Z ring) at the future cell division site. The regulation of the ring assembly controls the timing and the location of cell division. One of the functions of the FtsZ ring is to recruit other cell division proteins to the septum to produce a new cell wall between the dividing cells. Binds GTP and shows GTPase activity.</text>
</comment>
<keyword evidence="4 6" id="KW-0717">Septation</keyword>
<feature type="domain" description="Tubulin/FtsZ 2-layer sandwich" evidence="9">
    <location>
        <begin position="208"/>
        <end position="325"/>
    </location>
</feature>
<protein>
    <recommendedName>
        <fullName evidence="4 5">Cell division protein FtsZ</fullName>
    </recommendedName>
</protein>
<evidence type="ECO:0000256" key="3">
    <source>
        <dbReference type="ARBA" id="ARBA00023134"/>
    </source>
</evidence>
<dbReference type="AlphaFoldDB" id="A0A2M7BDV1"/>
<dbReference type="PRINTS" id="PR00423">
    <property type="entry name" value="CELLDVISFTSZ"/>
</dbReference>
<dbReference type="SMART" id="SM00865">
    <property type="entry name" value="Tubulin_C"/>
    <property type="match status" value="1"/>
</dbReference>
<dbReference type="SMART" id="SM00864">
    <property type="entry name" value="Tubulin"/>
    <property type="match status" value="1"/>
</dbReference>
<dbReference type="Gene3D" id="3.40.50.1440">
    <property type="entry name" value="Tubulin/FtsZ, GTPase domain"/>
    <property type="match status" value="1"/>
</dbReference>
<dbReference type="GO" id="GO:0003924">
    <property type="term" value="F:GTPase activity"/>
    <property type="evidence" value="ECO:0007669"/>
    <property type="project" value="UniProtKB-UniRule"/>
</dbReference>
<dbReference type="HAMAP" id="MF_00909">
    <property type="entry name" value="FtsZ"/>
    <property type="match status" value="1"/>
</dbReference>
<dbReference type="SUPFAM" id="SSF55307">
    <property type="entry name" value="Tubulin C-terminal domain-like"/>
    <property type="match status" value="1"/>
</dbReference>
<name>A0A2M7BDV1_9BACT</name>
<comment type="caution">
    <text evidence="10">The sequence shown here is derived from an EMBL/GenBank/DDBJ whole genome shotgun (WGS) entry which is preliminary data.</text>
</comment>
<dbReference type="Proteomes" id="UP000229631">
    <property type="component" value="Unassembled WGS sequence"/>
</dbReference>
<comment type="similarity">
    <text evidence="1 4 6">Belongs to the FtsZ family.</text>
</comment>
<evidence type="ECO:0000256" key="5">
    <source>
        <dbReference type="NCBIfam" id="TIGR00065"/>
    </source>
</evidence>